<dbReference type="GO" id="GO:0051607">
    <property type="term" value="P:defense response to virus"/>
    <property type="evidence" value="ECO:0007669"/>
    <property type="project" value="UniProtKB-UniRule"/>
</dbReference>
<accession>A0A1H8D5Q6</accession>
<dbReference type="Proteomes" id="UP000199695">
    <property type="component" value="Unassembled WGS sequence"/>
</dbReference>
<keyword evidence="1 9" id="KW-0540">Nuclease</keyword>
<keyword evidence="5 9" id="KW-0460">Magnesium</keyword>
<comment type="cofactor">
    <cofactor evidence="9">
        <name>Mg(2+)</name>
        <dbReference type="ChEBI" id="CHEBI:18420"/>
    </cofactor>
    <cofactor evidence="9">
        <name>Mn(2+)</name>
        <dbReference type="ChEBI" id="CHEBI:29035"/>
    </cofactor>
</comment>
<dbReference type="PANTHER" id="PTHR43219">
    <property type="entry name" value="CRISPR-ASSOCIATED ENDONUCLEASE CAS1"/>
    <property type="match status" value="1"/>
</dbReference>
<dbReference type="PANTHER" id="PTHR43219:SF2">
    <property type="entry name" value="CRISPR-ASSOCIATED ENDONUCLEASE CAS1"/>
    <property type="match status" value="1"/>
</dbReference>
<dbReference type="InterPro" id="IPR042211">
    <property type="entry name" value="CRISPR-assoc_Cas1_N"/>
</dbReference>
<feature type="binding site" evidence="9">
    <location>
        <position position="225"/>
    </location>
    <ligand>
        <name>Mn(2+)</name>
        <dbReference type="ChEBI" id="CHEBI:29035"/>
    </ligand>
</feature>
<keyword evidence="6 9" id="KW-0051">Antiviral defense</keyword>
<protein>
    <recommendedName>
        <fullName evidence="9">CRISPR-associated endonuclease Cas1</fullName>
        <ecNumber evidence="9">3.1.-.-</ecNumber>
    </recommendedName>
</protein>
<dbReference type="RefSeq" id="WP_089966535.1">
    <property type="nucleotide sequence ID" value="NZ_FOCQ01000005.1"/>
</dbReference>
<comment type="similarity">
    <text evidence="9">Belongs to the CRISPR-associated endonuclease Cas1 family.</text>
</comment>
<gene>
    <name evidence="9" type="primary">cas1</name>
    <name evidence="10" type="ORF">SAMN05444955_1053</name>
</gene>
<name>A0A1H8D5Q6_9BACL</name>
<dbReference type="OrthoDB" id="9803119at2"/>
<keyword evidence="7 9" id="KW-0238">DNA-binding</keyword>
<dbReference type="HAMAP" id="MF_01470">
    <property type="entry name" value="Cas1"/>
    <property type="match status" value="1"/>
</dbReference>
<proteinExistence type="inferred from homology"/>
<dbReference type="STRING" id="1173111.SAMN05444955_1053"/>
<dbReference type="EC" id="3.1.-.-" evidence="9"/>
<dbReference type="Pfam" id="PF01867">
    <property type="entry name" value="Cas_Cas1"/>
    <property type="match status" value="1"/>
</dbReference>
<evidence type="ECO:0000313" key="10">
    <source>
        <dbReference type="EMBL" id="SEN02650.1"/>
    </source>
</evidence>
<dbReference type="GO" id="GO:0004520">
    <property type="term" value="F:DNA endonuclease activity"/>
    <property type="evidence" value="ECO:0007669"/>
    <property type="project" value="InterPro"/>
</dbReference>
<sequence length="333" mass="39228">MPKQSFYITREGRLKRHHNTVRFEHEDGHLYIPVEQIEAIYVMSPLDLNTKMIEFFNYNQIPVHFFNYYGYYSGSFMPRESKVSGSILIRQAIASDDFAERIPIAKEILRGAAANIMKNVRQFERNNEAVQVLSLQIEKEVHHLSKTTDIAGLMVIEGNIRKKYYQLIDHFMENKHPDFVMNGRVKRPPNNKMNALVSFINSLVYATTLNEIYHTHLHPAISFLHEPTERRYSLALDISEIFKPLLSDRLIFRLINLRILSNQSFDESDGICYLNQSGKKKVLEEYHKKLTTTVKHRTLGRNVSYQRLIRLECYKLIKHLLGEKTYSSFKIWW</sequence>
<keyword evidence="8 9" id="KW-0464">Manganese</keyword>
<evidence type="ECO:0000256" key="2">
    <source>
        <dbReference type="ARBA" id="ARBA00022723"/>
    </source>
</evidence>
<evidence type="ECO:0000256" key="6">
    <source>
        <dbReference type="ARBA" id="ARBA00023118"/>
    </source>
</evidence>
<dbReference type="NCBIfam" id="TIGR03641">
    <property type="entry name" value="cas1_HMARI"/>
    <property type="match status" value="1"/>
</dbReference>
<evidence type="ECO:0000256" key="8">
    <source>
        <dbReference type="ARBA" id="ARBA00023211"/>
    </source>
</evidence>
<dbReference type="InterPro" id="IPR002729">
    <property type="entry name" value="CRISPR-assoc_Cas1"/>
</dbReference>
<evidence type="ECO:0000256" key="5">
    <source>
        <dbReference type="ARBA" id="ARBA00022842"/>
    </source>
</evidence>
<comment type="function">
    <text evidence="9">CRISPR (clustered regularly interspaced short palindromic repeat), is an adaptive immune system that provides protection against mobile genetic elements (viruses, transposable elements and conjugative plasmids). CRISPR clusters contain spacers, sequences complementary to antecedent mobile elements, and target invading nucleic acids. CRISPR clusters are transcribed and processed into CRISPR RNA (crRNA). Acts as a dsDNA endonuclease. Involved in the integration of spacer DNA into the CRISPR cassette.</text>
</comment>
<feature type="binding site" evidence="9">
    <location>
        <position position="240"/>
    </location>
    <ligand>
        <name>Mn(2+)</name>
        <dbReference type="ChEBI" id="CHEBI:29035"/>
    </ligand>
</feature>
<evidence type="ECO:0000256" key="1">
    <source>
        <dbReference type="ARBA" id="ARBA00022722"/>
    </source>
</evidence>
<evidence type="ECO:0000256" key="9">
    <source>
        <dbReference type="HAMAP-Rule" id="MF_01470"/>
    </source>
</evidence>
<keyword evidence="4 9" id="KW-0378">Hydrolase</keyword>
<dbReference type="GO" id="GO:0016787">
    <property type="term" value="F:hydrolase activity"/>
    <property type="evidence" value="ECO:0007669"/>
    <property type="project" value="UniProtKB-KW"/>
</dbReference>
<dbReference type="GO" id="GO:0046872">
    <property type="term" value="F:metal ion binding"/>
    <property type="evidence" value="ECO:0007669"/>
    <property type="project" value="UniProtKB-UniRule"/>
</dbReference>
<evidence type="ECO:0000256" key="3">
    <source>
        <dbReference type="ARBA" id="ARBA00022759"/>
    </source>
</evidence>
<dbReference type="Gene3D" id="3.100.10.20">
    <property type="entry name" value="CRISPR-associated endonuclease Cas1, N-terminal domain"/>
    <property type="match status" value="1"/>
</dbReference>
<keyword evidence="3 9" id="KW-0255">Endonuclease</keyword>
<evidence type="ECO:0000256" key="4">
    <source>
        <dbReference type="ARBA" id="ARBA00022801"/>
    </source>
</evidence>
<dbReference type="EMBL" id="FOCQ01000005">
    <property type="protein sequence ID" value="SEN02650.1"/>
    <property type="molecule type" value="Genomic_DNA"/>
</dbReference>
<evidence type="ECO:0000313" key="11">
    <source>
        <dbReference type="Proteomes" id="UP000199695"/>
    </source>
</evidence>
<keyword evidence="2 9" id="KW-0479">Metal-binding</keyword>
<dbReference type="InterPro" id="IPR019858">
    <property type="entry name" value="CRISPR-assoc_Cas1_HMARI/TNEAP"/>
</dbReference>
<dbReference type="CDD" id="cd09722">
    <property type="entry name" value="Cas1_I-B"/>
    <property type="match status" value="1"/>
</dbReference>
<dbReference type="GO" id="GO:0043571">
    <property type="term" value="P:maintenance of CRISPR repeat elements"/>
    <property type="evidence" value="ECO:0007669"/>
    <property type="project" value="UniProtKB-UniRule"/>
</dbReference>
<reference evidence="10 11" key="1">
    <citation type="submission" date="2016-10" db="EMBL/GenBank/DDBJ databases">
        <authorList>
            <person name="de Groot N.N."/>
        </authorList>
    </citation>
    <scope>NUCLEOTIDE SEQUENCE [LARGE SCALE GENOMIC DNA]</scope>
    <source>
        <strain evidence="10 11">DSM 46701</strain>
    </source>
</reference>
<feature type="binding site" evidence="9">
    <location>
        <position position="157"/>
    </location>
    <ligand>
        <name>Mn(2+)</name>
        <dbReference type="ChEBI" id="CHEBI:29035"/>
    </ligand>
</feature>
<evidence type="ECO:0000256" key="7">
    <source>
        <dbReference type="ARBA" id="ARBA00023125"/>
    </source>
</evidence>
<comment type="subunit">
    <text evidence="9">Homodimer, forms a heterotetramer with a Cas2 homodimer.</text>
</comment>
<dbReference type="GO" id="GO:0003677">
    <property type="term" value="F:DNA binding"/>
    <property type="evidence" value="ECO:0007669"/>
    <property type="project" value="UniProtKB-KW"/>
</dbReference>
<dbReference type="Gene3D" id="1.20.120.920">
    <property type="entry name" value="CRISPR-associated endonuclease Cas1, C-terminal domain"/>
    <property type="match status" value="1"/>
</dbReference>
<dbReference type="InterPro" id="IPR042206">
    <property type="entry name" value="CRISPR-assoc_Cas1_C"/>
</dbReference>
<dbReference type="NCBIfam" id="TIGR00287">
    <property type="entry name" value="cas1"/>
    <property type="match status" value="1"/>
</dbReference>
<keyword evidence="11" id="KW-1185">Reference proteome</keyword>
<dbReference type="AlphaFoldDB" id="A0A1H8D5Q6"/>
<organism evidence="10 11">
    <name type="scientific">Lihuaxuella thermophila</name>
    <dbReference type="NCBI Taxonomy" id="1173111"/>
    <lineage>
        <taxon>Bacteria</taxon>
        <taxon>Bacillati</taxon>
        <taxon>Bacillota</taxon>
        <taxon>Bacilli</taxon>
        <taxon>Bacillales</taxon>
        <taxon>Thermoactinomycetaceae</taxon>
        <taxon>Lihuaxuella</taxon>
    </lineage>
</organism>